<organism evidence="2 3">
    <name type="scientific">Periconia digitata</name>
    <dbReference type="NCBI Taxonomy" id="1303443"/>
    <lineage>
        <taxon>Eukaryota</taxon>
        <taxon>Fungi</taxon>
        <taxon>Dikarya</taxon>
        <taxon>Ascomycota</taxon>
        <taxon>Pezizomycotina</taxon>
        <taxon>Dothideomycetes</taxon>
        <taxon>Pleosporomycetidae</taxon>
        <taxon>Pleosporales</taxon>
        <taxon>Massarineae</taxon>
        <taxon>Periconiaceae</taxon>
        <taxon>Periconia</taxon>
    </lineage>
</organism>
<dbReference type="AlphaFoldDB" id="A0A9W4XRA2"/>
<proteinExistence type="predicted"/>
<keyword evidence="3" id="KW-1185">Reference proteome</keyword>
<evidence type="ECO:0000313" key="3">
    <source>
        <dbReference type="Proteomes" id="UP001152607"/>
    </source>
</evidence>
<dbReference type="EMBL" id="CAOQHR010000011">
    <property type="protein sequence ID" value="CAI6341359.1"/>
    <property type="molecule type" value="Genomic_DNA"/>
</dbReference>
<evidence type="ECO:0000256" key="1">
    <source>
        <dbReference type="SAM" id="MobiDB-lite"/>
    </source>
</evidence>
<gene>
    <name evidence="2" type="ORF">PDIGIT_LOCUS14556</name>
</gene>
<sequence>MPKAPRRLKWLLAAGDARRTEKAENNSPSSRLAEQLRNEEQNNTQARQQSAAEAAQGSDNNEEREEPREPINVFKPLTQRVEAPPTSLMRPGQKMTAKEAGWLGTSLQAGGEYTLPESEADAAVNIPVNSELQMGRIFRLCWFRDMIIDAVKVAELANPNGDDNSYRTALARKNLQDLAGTLQRECFLAKDTIKFVRSTILNYEDKKPAEAAHFNGLSSQEQRAVFLRAITPGGKEVATMLRPLRQTIDIPRILVDPIFKRYVQDLFLTNCMSLYLNTHWDAPDVDGEFVVDGKHVYADIRPIPNRHQLPDISEIFVPFIVGETRIQVHGQDLTDSKD</sequence>
<feature type="compositionally biased region" description="Low complexity" evidence="1">
    <location>
        <begin position="45"/>
        <end position="56"/>
    </location>
</feature>
<protein>
    <submittedName>
        <fullName evidence="2">Uncharacterized protein</fullName>
    </submittedName>
</protein>
<accession>A0A9W4XRA2</accession>
<dbReference type="Proteomes" id="UP001152607">
    <property type="component" value="Unassembled WGS sequence"/>
</dbReference>
<reference evidence="2" key="1">
    <citation type="submission" date="2023-01" db="EMBL/GenBank/DDBJ databases">
        <authorList>
            <person name="Van Ghelder C."/>
            <person name="Rancurel C."/>
        </authorList>
    </citation>
    <scope>NUCLEOTIDE SEQUENCE</scope>
    <source>
        <strain evidence="2">CNCM I-4278</strain>
    </source>
</reference>
<name>A0A9W4XRA2_9PLEO</name>
<comment type="caution">
    <text evidence="2">The sequence shown here is derived from an EMBL/GenBank/DDBJ whole genome shotgun (WGS) entry which is preliminary data.</text>
</comment>
<evidence type="ECO:0000313" key="2">
    <source>
        <dbReference type="EMBL" id="CAI6341359.1"/>
    </source>
</evidence>
<feature type="region of interest" description="Disordered" evidence="1">
    <location>
        <begin position="1"/>
        <end position="74"/>
    </location>
</feature>